<evidence type="ECO:0000256" key="9">
    <source>
        <dbReference type="ARBA" id="ARBA00023121"/>
    </source>
</evidence>
<keyword evidence="9" id="KW-0446">Lipid-binding</keyword>
<reference evidence="15" key="1">
    <citation type="submission" date="2014-05" db="EMBL/GenBank/DDBJ databases">
        <authorList>
            <person name="Chronopoulou M."/>
        </authorList>
    </citation>
    <scope>NUCLEOTIDE SEQUENCE</scope>
    <source>
        <tissue evidence="15">Whole organism</tissue>
    </source>
</reference>
<dbReference type="Pfam" id="PF17047">
    <property type="entry name" value="SMP_LBD"/>
    <property type="match status" value="1"/>
</dbReference>
<evidence type="ECO:0000259" key="14">
    <source>
        <dbReference type="PROSITE" id="PS51847"/>
    </source>
</evidence>
<feature type="compositionally biased region" description="Polar residues" evidence="11">
    <location>
        <begin position="130"/>
        <end position="151"/>
    </location>
</feature>
<dbReference type="InterPro" id="IPR000008">
    <property type="entry name" value="C2_dom"/>
</dbReference>
<dbReference type="AlphaFoldDB" id="A0A0K2T6B6"/>
<feature type="domain" description="C2" evidence="13">
    <location>
        <begin position="446"/>
        <end position="574"/>
    </location>
</feature>
<sequence length="725" mass="82609">MGKKKVFQDFFSTADRRMPSFLHKKSQSRSIASLIEAGTSLIGPISGRRSHINKVDGTLESVSCSFDSHSIESRDYDSNEARYSSLDYRDVRSNSNDSDVLRRRELPRTTCNMTNNAQRLVSPTIKERYTSSNSPINQFTSQKKSTSPSNQKHSEVTTVKKLLEGIKPSYSFEKVSSYSFDRGWLTNLMPYIFKFFEWMFIFALIYYDFSIAHILLCFLIYAYQIHNSETTRKLALFGKISTHEFISKIDNESFPAWLKSSDMDRAEWINDIIAQLWPNLNRYATTFIKTFIEPELISMLNELQLKELSGFEIKKVLLGTIPLKIGGCKVFPRGSKSENDGIMLEMELIYSGDAKVQFIVQRIAAEIKNINLRGTVRIYLKPLLNTFPLIGGCEVTFMELPIYNYSLGGIGTFADLPGISTLCKSIVDSQIKSRVLWPNKLKIIIPTPETEDAILKQKSLISRPYGYLHVQLLEAENLVAKDINMVGKGSSDPYAIVVVNGKKVSFQSQYVEKNLNPIWDYECNFILDGDLIPEDHQCEILVYDYDQGTQDDFMGNAIINLQSVFNNLEFDHWVPLTNIKKGKVHLKMNFRECSPVLKPQGDYILHIFIESCSNLTSNNDQPVLSSIQCSVNNNDFILSQKGKTNPENGIHFINEGATFYTTITEELIITVSDFKNMQKTFGEYQLSIADMINNFNGEITNEVLPLNFHSNSNMTLSARLYSLYD</sequence>
<evidence type="ECO:0000256" key="8">
    <source>
        <dbReference type="ARBA" id="ARBA00023055"/>
    </source>
</evidence>
<dbReference type="GO" id="GO:0006869">
    <property type="term" value="P:lipid transport"/>
    <property type="evidence" value="ECO:0007669"/>
    <property type="project" value="UniProtKB-KW"/>
</dbReference>
<dbReference type="InterPro" id="IPR051634">
    <property type="entry name" value="Extended_Synaptotagmin"/>
</dbReference>
<keyword evidence="3 12" id="KW-0812">Transmembrane</keyword>
<keyword evidence="6" id="KW-0106">Calcium</keyword>
<accession>A0A0K2T6B6</accession>
<dbReference type="GO" id="GO:0005544">
    <property type="term" value="F:calcium-dependent phospholipid binding"/>
    <property type="evidence" value="ECO:0007669"/>
    <property type="project" value="TreeGrafter"/>
</dbReference>
<dbReference type="InterPro" id="IPR031468">
    <property type="entry name" value="SMP_LBD"/>
</dbReference>
<dbReference type="SUPFAM" id="SSF49562">
    <property type="entry name" value="C2 domain (Calcium/lipid-binding domain, CaLB)"/>
    <property type="match status" value="1"/>
</dbReference>
<evidence type="ECO:0000256" key="1">
    <source>
        <dbReference type="ARBA" id="ARBA00004370"/>
    </source>
</evidence>
<comment type="subcellular location">
    <subcellularLocation>
        <location evidence="1">Membrane</location>
    </subcellularLocation>
</comment>
<feature type="region of interest" description="Disordered" evidence="11">
    <location>
        <begin position="130"/>
        <end position="156"/>
    </location>
</feature>
<dbReference type="PANTHER" id="PTHR45761:SF1">
    <property type="entry name" value="EXTENDED SYNAPTOTAGMIN-LIKE PROTEIN 2, ISOFORM C"/>
    <property type="match status" value="1"/>
</dbReference>
<dbReference type="InterPro" id="IPR035892">
    <property type="entry name" value="C2_domain_sf"/>
</dbReference>
<dbReference type="GO" id="GO:0005789">
    <property type="term" value="C:endoplasmic reticulum membrane"/>
    <property type="evidence" value="ECO:0007669"/>
    <property type="project" value="TreeGrafter"/>
</dbReference>
<keyword evidence="7 12" id="KW-1133">Transmembrane helix</keyword>
<evidence type="ECO:0000259" key="13">
    <source>
        <dbReference type="PROSITE" id="PS50004"/>
    </source>
</evidence>
<dbReference type="CDD" id="cd21670">
    <property type="entry name" value="SMP_ESyt"/>
    <property type="match status" value="1"/>
</dbReference>
<feature type="domain" description="SMP-LTD" evidence="14">
    <location>
        <begin position="259"/>
        <end position="446"/>
    </location>
</feature>
<dbReference type="EMBL" id="HACA01004212">
    <property type="protein sequence ID" value="CDW21573.1"/>
    <property type="molecule type" value="Transcribed_RNA"/>
</dbReference>
<dbReference type="PROSITE" id="PS50004">
    <property type="entry name" value="C2"/>
    <property type="match status" value="1"/>
</dbReference>
<dbReference type="GO" id="GO:0035091">
    <property type="term" value="F:phosphatidylinositol binding"/>
    <property type="evidence" value="ECO:0007669"/>
    <property type="project" value="TreeGrafter"/>
</dbReference>
<dbReference type="InterPro" id="IPR039010">
    <property type="entry name" value="Synaptotagmin_SMP"/>
</dbReference>
<evidence type="ECO:0000313" key="15">
    <source>
        <dbReference type="EMBL" id="CDW21573.1"/>
    </source>
</evidence>
<organism evidence="15">
    <name type="scientific">Lepeophtheirus salmonis</name>
    <name type="common">Salmon louse</name>
    <name type="synonym">Caligus salmonis</name>
    <dbReference type="NCBI Taxonomy" id="72036"/>
    <lineage>
        <taxon>Eukaryota</taxon>
        <taxon>Metazoa</taxon>
        <taxon>Ecdysozoa</taxon>
        <taxon>Arthropoda</taxon>
        <taxon>Crustacea</taxon>
        <taxon>Multicrustacea</taxon>
        <taxon>Hexanauplia</taxon>
        <taxon>Copepoda</taxon>
        <taxon>Siphonostomatoida</taxon>
        <taxon>Caligidae</taxon>
        <taxon>Lepeophtheirus</taxon>
    </lineage>
</organism>
<dbReference type="SMART" id="SM00239">
    <property type="entry name" value="C2"/>
    <property type="match status" value="1"/>
</dbReference>
<evidence type="ECO:0000256" key="4">
    <source>
        <dbReference type="ARBA" id="ARBA00022723"/>
    </source>
</evidence>
<evidence type="ECO:0000256" key="5">
    <source>
        <dbReference type="ARBA" id="ARBA00022737"/>
    </source>
</evidence>
<dbReference type="PANTHER" id="PTHR45761">
    <property type="entry name" value="EXTENDED SYNAPTOTAGMIN-LIKE PROTEIN 2, ISOFORM C"/>
    <property type="match status" value="1"/>
</dbReference>
<name>A0A0K2T6B6_LEPSM</name>
<evidence type="ECO:0000256" key="2">
    <source>
        <dbReference type="ARBA" id="ARBA00022448"/>
    </source>
</evidence>
<dbReference type="GO" id="GO:0031210">
    <property type="term" value="F:phosphatidylcholine binding"/>
    <property type="evidence" value="ECO:0007669"/>
    <property type="project" value="TreeGrafter"/>
</dbReference>
<dbReference type="GO" id="GO:0005509">
    <property type="term" value="F:calcium ion binding"/>
    <property type="evidence" value="ECO:0007669"/>
    <property type="project" value="TreeGrafter"/>
</dbReference>
<evidence type="ECO:0000256" key="6">
    <source>
        <dbReference type="ARBA" id="ARBA00022837"/>
    </source>
</evidence>
<dbReference type="GO" id="GO:0008429">
    <property type="term" value="F:phosphatidylethanolamine binding"/>
    <property type="evidence" value="ECO:0007669"/>
    <property type="project" value="TreeGrafter"/>
</dbReference>
<proteinExistence type="predicted"/>
<dbReference type="Gene3D" id="2.60.40.150">
    <property type="entry name" value="C2 domain"/>
    <property type="match status" value="1"/>
</dbReference>
<evidence type="ECO:0000256" key="11">
    <source>
        <dbReference type="SAM" id="MobiDB-lite"/>
    </source>
</evidence>
<dbReference type="OrthoDB" id="1029639at2759"/>
<keyword evidence="8" id="KW-0445">Lipid transport</keyword>
<keyword evidence="10 12" id="KW-0472">Membrane</keyword>
<evidence type="ECO:0000256" key="10">
    <source>
        <dbReference type="ARBA" id="ARBA00023136"/>
    </source>
</evidence>
<dbReference type="PROSITE" id="PS51847">
    <property type="entry name" value="SMP"/>
    <property type="match status" value="1"/>
</dbReference>
<evidence type="ECO:0000256" key="7">
    <source>
        <dbReference type="ARBA" id="ARBA00022989"/>
    </source>
</evidence>
<feature type="transmembrane region" description="Helical" evidence="12">
    <location>
        <begin position="198"/>
        <end position="223"/>
    </location>
</feature>
<keyword evidence="4" id="KW-0479">Metal-binding</keyword>
<keyword evidence="5" id="KW-0677">Repeat</keyword>
<keyword evidence="2" id="KW-0813">Transport</keyword>
<evidence type="ECO:0000256" key="3">
    <source>
        <dbReference type="ARBA" id="ARBA00022692"/>
    </source>
</evidence>
<protein>
    <submittedName>
        <fullName evidence="15">Uncharacterized protein</fullName>
    </submittedName>
</protein>
<dbReference type="Pfam" id="PF00168">
    <property type="entry name" value="C2"/>
    <property type="match status" value="1"/>
</dbReference>
<evidence type="ECO:0000256" key="12">
    <source>
        <dbReference type="SAM" id="Phobius"/>
    </source>
</evidence>